<evidence type="ECO:0000256" key="1">
    <source>
        <dbReference type="SAM" id="Coils"/>
    </source>
</evidence>
<comment type="caution">
    <text evidence="3">The sequence shown here is derived from an EMBL/GenBank/DDBJ whole genome shotgun (WGS) entry which is preliminary data.</text>
</comment>
<reference evidence="3 4" key="1">
    <citation type="submission" date="2024-01" db="EMBL/GenBank/DDBJ databases">
        <title>A draft genome for the cacao thread blight pathogen Marasmiellus scandens.</title>
        <authorList>
            <person name="Baruah I.K."/>
            <person name="Leung J."/>
            <person name="Bukari Y."/>
            <person name="Amoako-Attah I."/>
            <person name="Meinhardt L.W."/>
            <person name="Bailey B.A."/>
            <person name="Cohen S.P."/>
        </authorList>
    </citation>
    <scope>NUCLEOTIDE SEQUENCE [LARGE SCALE GENOMIC DNA]</scope>
    <source>
        <strain evidence="3 4">GH-19</strain>
    </source>
</reference>
<feature type="compositionally biased region" description="Low complexity" evidence="2">
    <location>
        <begin position="402"/>
        <end position="416"/>
    </location>
</feature>
<keyword evidence="1" id="KW-0175">Coiled coil</keyword>
<protein>
    <submittedName>
        <fullName evidence="3">Multicopy suppressor of BFA (Brefeldin A)</fullName>
    </submittedName>
</protein>
<dbReference type="InterPro" id="IPR039604">
    <property type="entry name" value="Bfr1"/>
</dbReference>
<organism evidence="3 4">
    <name type="scientific">Marasmiellus scandens</name>
    <dbReference type="NCBI Taxonomy" id="2682957"/>
    <lineage>
        <taxon>Eukaryota</taxon>
        <taxon>Fungi</taxon>
        <taxon>Dikarya</taxon>
        <taxon>Basidiomycota</taxon>
        <taxon>Agaricomycotina</taxon>
        <taxon>Agaricomycetes</taxon>
        <taxon>Agaricomycetidae</taxon>
        <taxon>Agaricales</taxon>
        <taxon>Marasmiineae</taxon>
        <taxon>Omphalotaceae</taxon>
        <taxon>Marasmiellus</taxon>
    </lineage>
</organism>
<feature type="region of interest" description="Disordered" evidence="2">
    <location>
        <begin position="79"/>
        <end position="112"/>
    </location>
</feature>
<sequence>MAAAAKSKPANGSAAVSKSASGTSTPVSVGPVDKKDTTDAPATGGRPDKKAYDAEQDRIKGEIDALQVKLSAVREKISLATKSGPGNERRNLLKSELDGIREKQSSNKASRGKILDQVKSYQESIGKKIKDLQAAKSKIPFKSVAEVDTHIKNLEKQVESGTMKLADEKRALAEISSCKRNRRTVESFQADQDAIEADRRAVDELKKQLDDPESKAVSERFDQIKAELEELKTEEDAAYANRSKLFEERDNLQGQINALFNEKRESAQKFREANDRYWTKVNEDRARRAERARAQRAAEEAQKKREVAQRLRDEAEIPAFQAQIEDCQTLIDALSGKTTGDVTFKSTGLVEKVDIAGVAKLDIRKVDAPSDDGLVARKKKGQDEESYFVGGKGKSKGKKSSANKAANGNASSSSELNLPFSTLSALLSLSIPPPTSSADIPRVIENLQTKKAWFEANQARVTAENIAKAEAEIKRLTGESKEVDSPEDVDASPPNGGGEKPGEPAPTPKAVDVPEIAVPSEEVKDKLETVAETEASNDS</sequence>
<dbReference type="EMBL" id="JBANRG010000002">
    <property type="protein sequence ID" value="KAK7470624.1"/>
    <property type="molecule type" value="Genomic_DNA"/>
</dbReference>
<accession>A0ABR1K190</accession>
<feature type="coiled-coil region" evidence="1">
    <location>
        <begin position="214"/>
        <end position="314"/>
    </location>
</feature>
<proteinExistence type="predicted"/>
<keyword evidence="4" id="KW-1185">Reference proteome</keyword>
<feature type="compositionally biased region" description="Basic and acidic residues" evidence="2">
    <location>
        <begin position="46"/>
        <end position="56"/>
    </location>
</feature>
<dbReference type="PANTHER" id="PTHR31027:SF2">
    <property type="entry name" value="LEBERCILIN DOMAIN-CONTAINING PROTEIN"/>
    <property type="match status" value="1"/>
</dbReference>
<evidence type="ECO:0000313" key="3">
    <source>
        <dbReference type="EMBL" id="KAK7470624.1"/>
    </source>
</evidence>
<dbReference type="Proteomes" id="UP001498398">
    <property type="component" value="Unassembled WGS sequence"/>
</dbReference>
<name>A0ABR1K190_9AGAR</name>
<evidence type="ECO:0000313" key="4">
    <source>
        <dbReference type="Proteomes" id="UP001498398"/>
    </source>
</evidence>
<gene>
    <name evidence="3" type="primary">BFR1</name>
    <name evidence="3" type="ORF">VKT23_002048</name>
</gene>
<feature type="compositionally biased region" description="Basic and acidic residues" evidence="2">
    <location>
        <begin position="87"/>
        <end position="105"/>
    </location>
</feature>
<feature type="region of interest" description="Disordered" evidence="2">
    <location>
        <begin position="375"/>
        <end position="416"/>
    </location>
</feature>
<evidence type="ECO:0000256" key="2">
    <source>
        <dbReference type="SAM" id="MobiDB-lite"/>
    </source>
</evidence>
<dbReference type="PANTHER" id="PTHR31027">
    <property type="entry name" value="NUCLEAR SEGREGATION PROTEIN BFR1"/>
    <property type="match status" value="1"/>
</dbReference>
<feature type="region of interest" description="Disordered" evidence="2">
    <location>
        <begin position="1"/>
        <end position="56"/>
    </location>
</feature>
<feature type="region of interest" description="Disordered" evidence="2">
    <location>
        <begin position="476"/>
        <end position="539"/>
    </location>
</feature>
<feature type="compositionally biased region" description="Polar residues" evidence="2">
    <location>
        <begin position="14"/>
        <end position="27"/>
    </location>
</feature>